<dbReference type="AlphaFoldDB" id="D3BN76"/>
<proteinExistence type="predicted"/>
<dbReference type="PANTHER" id="PTHR46938">
    <property type="entry name" value="DISCOIDIN-1 SUBUNIT A-RELATED-RELATED"/>
    <property type="match status" value="1"/>
</dbReference>
<dbReference type="Proteomes" id="UP000001396">
    <property type="component" value="Unassembled WGS sequence"/>
</dbReference>
<accession>D3BN76</accession>
<dbReference type="GO" id="GO:0045335">
    <property type="term" value="C:phagocytic vesicle"/>
    <property type="evidence" value="ECO:0007669"/>
    <property type="project" value="TreeGrafter"/>
</dbReference>
<feature type="chain" id="PRO_5003041336" description="F5/8 type C domain-containing protein" evidence="1">
    <location>
        <begin position="18"/>
        <end position="163"/>
    </location>
</feature>
<dbReference type="GO" id="GO:0009986">
    <property type="term" value="C:cell surface"/>
    <property type="evidence" value="ECO:0007669"/>
    <property type="project" value="TreeGrafter"/>
</dbReference>
<dbReference type="SUPFAM" id="SSF49785">
    <property type="entry name" value="Galactose-binding domain-like"/>
    <property type="match status" value="1"/>
</dbReference>
<dbReference type="InterPro" id="IPR000421">
    <property type="entry name" value="FA58C"/>
</dbReference>
<evidence type="ECO:0000313" key="3">
    <source>
        <dbReference type="EMBL" id="EFA76736.1"/>
    </source>
</evidence>
<keyword evidence="1" id="KW-0732">Signal</keyword>
<name>D3BN76_HETP5</name>
<sequence length="163" mass="18386">MFKLIVILSIFVACVIAQPAGTLPGIQNGYLILSSTTDYNADHGVQNSKLNRPIRAWIPTTTAINNVNQWIMASSSVPFDVYGISVQGRYDANDWIIEFTIQVSLDGVNWQQIGYFYSNLNDRNTVKYIDFGGARRVRNVMLVPKNFMGTAYALRWDVLMKIV</sequence>
<evidence type="ECO:0000259" key="2">
    <source>
        <dbReference type="PROSITE" id="PS50022"/>
    </source>
</evidence>
<dbReference type="Gene3D" id="2.60.120.260">
    <property type="entry name" value="Galactose-binding domain-like"/>
    <property type="match status" value="1"/>
</dbReference>
<evidence type="ECO:0000256" key="1">
    <source>
        <dbReference type="SAM" id="SignalP"/>
    </source>
</evidence>
<evidence type="ECO:0000313" key="4">
    <source>
        <dbReference type="Proteomes" id="UP000001396"/>
    </source>
</evidence>
<keyword evidence="4" id="KW-1185">Reference proteome</keyword>
<dbReference type="GO" id="GO:0046871">
    <property type="term" value="F:N-acetylgalactosamine binding"/>
    <property type="evidence" value="ECO:0007669"/>
    <property type="project" value="TreeGrafter"/>
</dbReference>
<dbReference type="InterPro" id="IPR008979">
    <property type="entry name" value="Galactose-bd-like_sf"/>
</dbReference>
<dbReference type="Pfam" id="PF00754">
    <property type="entry name" value="F5_F8_type_C"/>
    <property type="match status" value="1"/>
</dbReference>
<organism evidence="3 4">
    <name type="scientific">Heterostelium pallidum (strain ATCC 26659 / Pp 5 / PN500)</name>
    <name type="common">Cellular slime mold</name>
    <name type="synonym">Polysphondylium pallidum</name>
    <dbReference type="NCBI Taxonomy" id="670386"/>
    <lineage>
        <taxon>Eukaryota</taxon>
        <taxon>Amoebozoa</taxon>
        <taxon>Evosea</taxon>
        <taxon>Eumycetozoa</taxon>
        <taxon>Dictyostelia</taxon>
        <taxon>Acytosteliales</taxon>
        <taxon>Acytosteliaceae</taxon>
        <taxon>Heterostelium</taxon>
    </lineage>
</organism>
<dbReference type="PROSITE" id="PS50022">
    <property type="entry name" value="FA58C_3"/>
    <property type="match status" value="1"/>
</dbReference>
<dbReference type="GO" id="GO:0098636">
    <property type="term" value="C:protein complex involved in cell adhesion"/>
    <property type="evidence" value="ECO:0007669"/>
    <property type="project" value="TreeGrafter"/>
</dbReference>
<dbReference type="RefSeq" id="XP_020428868.1">
    <property type="nucleotide sequence ID" value="XM_020580281.1"/>
</dbReference>
<dbReference type="PROSITE" id="PS01285">
    <property type="entry name" value="FA58C_1"/>
    <property type="match status" value="1"/>
</dbReference>
<gene>
    <name evidence="3" type="ORF">PPL_09487</name>
</gene>
<feature type="domain" description="F5/8 type C" evidence="2">
    <location>
        <begin position="14"/>
        <end position="161"/>
    </location>
</feature>
<dbReference type="GO" id="GO:0030247">
    <property type="term" value="F:polysaccharide binding"/>
    <property type="evidence" value="ECO:0007669"/>
    <property type="project" value="TreeGrafter"/>
</dbReference>
<feature type="signal peptide" evidence="1">
    <location>
        <begin position="1"/>
        <end position="17"/>
    </location>
</feature>
<comment type="caution">
    <text evidence="3">The sequence shown here is derived from an EMBL/GenBank/DDBJ whole genome shotgun (WGS) entry which is preliminary data.</text>
</comment>
<protein>
    <recommendedName>
        <fullName evidence="2">F5/8 type C domain-containing protein</fullName>
    </recommendedName>
</protein>
<dbReference type="InterPro" id="IPR052487">
    <property type="entry name" value="Galactose-binding_lectin"/>
</dbReference>
<dbReference type="GeneID" id="31364962"/>
<dbReference type="GO" id="GO:0070492">
    <property type="term" value="F:oligosaccharide binding"/>
    <property type="evidence" value="ECO:0007669"/>
    <property type="project" value="TreeGrafter"/>
</dbReference>
<dbReference type="EMBL" id="ADBJ01000044">
    <property type="protein sequence ID" value="EFA76736.1"/>
    <property type="molecule type" value="Genomic_DNA"/>
</dbReference>
<reference evidence="3 4" key="1">
    <citation type="journal article" date="2011" name="Genome Res.">
        <title>Phylogeny-wide analysis of social amoeba genomes highlights ancient origins for complex intercellular communication.</title>
        <authorList>
            <person name="Heidel A.J."/>
            <person name="Lawal H.M."/>
            <person name="Felder M."/>
            <person name="Schilde C."/>
            <person name="Helps N.R."/>
            <person name="Tunggal B."/>
            <person name="Rivero F."/>
            <person name="John U."/>
            <person name="Schleicher M."/>
            <person name="Eichinger L."/>
            <person name="Platzer M."/>
            <person name="Noegel A.A."/>
            <person name="Schaap P."/>
            <person name="Gloeckner G."/>
        </authorList>
    </citation>
    <scope>NUCLEOTIDE SEQUENCE [LARGE SCALE GENOMIC DNA]</scope>
    <source>
        <strain evidence="4">ATCC 26659 / Pp 5 / PN500</strain>
    </source>
</reference>
<dbReference type="InParanoid" id="D3BN76"/>
<dbReference type="PANTHER" id="PTHR46938:SF4">
    <property type="entry name" value="H-TYPE LECTIN DOMAIN-CONTAINING PROTEIN"/>
    <property type="match status" value="1"/>
</dbReference>
<dbReference type="GO" id="GO:0098609">
    <property type="term" value="P:cell-cell adhesion"/>
    <property type="evidence" value="ECO:0007669"/>
    <property type="project" value="TreeGrafter"/>
</dbReference>